<keyword evidence="2" id="KW-1185">Reference proteome</keyword>
<dbReference type="InterPro" id="IPR004211">
    <property type="entry name" value="Endonuclease_7"/>
</dbReference>
<sequence length="365" mass="40186">MSQPKSSSADGRPAEHAVPLPRYSFEAPAGWAHYDGPLHGLLEEQKGRCAVCSEEVRWSSEGGDTDRVVACSLRQWVEDSLLLGLVCARCLRRYKTMRVAPDGKAVRGLPRFLADPPAQRCAATAGLGLQSRPRRFNSLLAPTEVPEPKSWSYTNTVVHSLFLWQRGRCAICSTGLPVATRSRFVHVDHDEDSGLIRGLLCHRCNTCLGQDWQHAWWEHHAPTVEAYEEFPPAQICPATRGLTMKDRRRPAALSWSADRNEILLDGLPKGIASPPATAPTPAKWFALRYASEAPVGLPLAMEASLLLLHSDNGEDAWFSFFMDPPAAAALQQPRCILKIRQSDVLAITEHTTMQDALAAAFAPPN</sequence>
<dbReference type="InterPro" id="IPR044925">
    <property type="entry name" value="His-Me_finger_sf"/>
</dbReference>
<accession>A0ABP5IYY9</accession>
<dbReference type="Gene3D" id="3.40.1800.10">
    <property type="entry name" value="His-Me finger endonucleases"/>
    <property type="match status" value="1"/>
</dbReference>
<reference evidence="2" key="1">
    <citation type="journal article" date="2019" name="Int. J. Syst. Evol. Microbiol.">
        <title>The Global Catalogue of Microorganisms (GCM) 10K type strain sequencing project: providing services to taxonomists for standard genome sequencing and annotation.</title>
        <authorList>
            <consortium name="The Broad Institute Genomics Platform"/>
            <consortium name="The Broad Institute Genome Sequencing Center for Infectious Disease"/>
            <person name="Wu L."/>
            <person name="Ma J."/>
        </authorList>
    </citation>
    <scope>NUCLEOTIDE SEQUENCE [LARGE SCALE GENOMIC DNA]</scope>
    <source>
        <strain evidence="2">JCM 13813</strain>
    </source>
</reference>
<evidence type="ECO:0000313" key="1">
    <source>
        <dbReference type="EMBL" id="GAA2108042.1"/>
    </source>
</evidence>
<dbReference type="Proteomes" id="UP001501161">
    <property type="component" value="Unassembled WGS sequence"/>
</dbReference>
<dbReference type="Pfam" id="PF02945">
    <property type="entry name" value="Endonuclease_7"/>
    <property type="match status" value="1"/>
</dbReference>
<gene>
    <name evidence="1" type="ORF">GCM10009726_22090</name>
</gene>
<protein>
    <recommendedName>
        <fullName evidence="3">Recombination endonuclease VII</fullName>
    </recommendedName>
</protein>
<evidence type="ECO:0000313" key="2">
    <source>
        <dbReference type="Proteomes" id="UP001501161"/>
    </source>
</evidence>
<proteinExistence type="predicted"/>
<dbReference type="EMBL" id="BAAAMQ010000010">
    <property type="protein sequence ID" value="GAA2108042.1"/>
    <property type="molecule type" value="Genomic_DNA"/>
</dbReference>
<dbReference type="SUPFAM" id="SSF54060">
    <property type="entry name" value="His-Me finger endonucleases"/>
    <property type="match status" value="1"/>
</dbReference>
<organism evidence="1 2">
    <name type="scientific">Nocardioides furvisabuli</name>
    <dbReference type="NCBI Taxonomy" id="375542"/>
    <lineage>
        <taxon>Bacteria</taxon>
        <taxon>Bacillati</taxon>
        <taxon>Actinomycetota</taxon>
        <taxon>Actinomycetes</taxon>
        <taxon>Propionibacteriales</taxon>
        <taxon>Nocardioidaceae</taxon>
        <taxon>Nocardioides</taxon>
    </lineage>
</organism>
<dbReference type="InterPro" id="IPR038563">
    <property type="entry name" value="Endonuclease_7_sf"/>
</dbReference>
<evidence type="ECO:0008006" key="3">
    <source>
        <dbReference type="Google" id="ProtNLM"/>
    </source>
</evidence>
<name>A0ABP5IYY9_9ACTN</name>
<comment type="caution">
    <text evidence="1">The sequence shown here is derived from an EMBL/GenBank/DDBJ whole genome shotgun (WGS) entry which is preliminary data.</text>
</comment>